<feature type="region of interest" description="Disordered" evidence="1">
    <location>
        <begin position="83"/>
        <end position="112"/>
    </location>
</feature>
<dbReference type="EMBL" id="CACVBS010000032">
    <property type="protein sequence ID" value="CAA7261306.1"/>
    <property type="molecule type" value="Genomic_DNA"/>
</dbReference>
<protein>
    <submittedName>
        <fullName evidence="2">Uncharacterized protein</fullName>
    </submittedName>
</protein>
<dbReference type="PROSITE" id="PS51257">
    <property type="entry name" value="PROKAR_LIPOPROTEIN"/>
    <property type="match status" value="1"/>
</dbReference>
<proteinExistence type="predicted"/>
<gene>
    <name evidence="2" type="ORF">AAE3_LOCUS3525</name>
</gene>
<dbReference type="AlphaFoldDB" id="A0A8S0W8G1"/>
<comment type="caution">
    <text evidence="2">The sequence shown here is derived from an EMBL/GenBank/DDBJ whole genome shotgun (WGS) entry which is preliminary data.</text>
</comment>
<organism evidence="2 3">
    <name type="scientific">Cyclocybe aegerita</name>
    <name type="common">Black poplar mushroom</name>
    <name type="synonym">Agrocybe aegerita</name>
    <dbReference type="NCBI Taxonomy" id="1973307"/>
    <lineage>
        <taxon>Eukaryota</taxon>
        <taxon>Fungi</taxon>
        <taxon>Dikarya</taxon>
        <taxon>Basidiomycota</taxon>
        <taxon>Agaricomycotina</taxon>
        <taxon>Agaricomycetes</taxon>
        <taxon>Agaricomycetidae</taxon>
        <taxon>Agaricales</taxon>
        <taxon>Agaricineae</taxon>
        <taxon>Bolbitiaceae</taxon>
        <taxon>Cyclocybe</taxon>
    </lineage>
</organism>
<sequence length="112" mass="12103">MSDAARRQTPKVSDRIGSRTIGTTTLVWVGCGWSGDGSFFLCCSSPPPLHLAPLVVSWTNVFLSPSRSPVRSQLLSILDARRFTSSPSPDSESYTSPSPTSTHLVTRPQLLV</sequence>
<evidence type="ECO:0000256" key="1">
    <source>
        <dbReference type="SAM" id="MobiDB-lite"/>
    </source>
</evidence>
<feature type="compositionally biased region" description="Low complexity" evidence="1">
    <location>
        <begin position="84"/>
        <end position="102"/>
    </location>
</feature>
<reference evidence="2 3" key="1">
    <citation type="submission" date="2020-01" db="EMBL/GenBank/DDBJ databases">
        <authorList>
            <person name="Gupta K D."/>
        </authorList>
    </citation>
    <scope>NUCLEOTIDE SEQUENCE [LARGE SCALE GENOMIC DNA]</scope>
</reference>
<name>A0A8S0W8G1_CYCAE</name>
<evidence type="ECO:0000313" key="3">
    <source>
        <dbReference type="Proteomes" id="UP000467700"/>
    </source>
</evidence>
<evidence type="ECO:0000313" key="2">
    <source>
        <dbReference type="EMBL" id="CAA7261306.1"/>
    </source>
</evidence>
<dbReference type="Proteomes" id="UP000467700">
    <property type="component" value="Unassembled WGS sequence"/>
</dbReference>
<accession>A0A8S0W8G1</accession>
<keyword evidence="3" id="KW-1185">Reference proteome</keyword>